<proteinExistence type="inferred from homology"/>
<keyword evidence="2" id="KW-0349">Heme</keyword>
<keyword evidence="2" id="KW-0560">Oxidoreductase</keyword>
<dbReference type="SUPFAM" id="SSF48264">
    <property type="entry name" value="Cytochrome P450"/>
    <property type="match status" value="1"/>
</dbReference>
<comment type="caution">
    <text evidence="3">The sequence shown here is derived from an EMBL/GenBank/DDBJ whole genome shotgun (WGS) entry which is preliminary data.</text>
</comment>
<dbReference type="InterPro" id="IPR036396">
    <property type="entry name" value="Cyt_P450_sf"/>
</dbReference>
<keyword evidence="2" id="KW-0479">Metal-binding</keyword>
<name>A0ABP5M317_9ACTN</name>
<dbReference type="InterPro" id="IPR017972">
    <property type="entry name" value="Cyt_P450_CS"/>
</dbReference>
<organism evidence="3 4">
    <name type="scientific">Kitasatospora kazusensis</name>
    <dbReference type="NCBI Taxonomy" id="407974"/>
    <lineage>
        <taxon>Bacteria</taxon>
        <taxon>Bacillati</taxon>
        <taxon>Actinomycetota</taxon>
        <taxon>Actinomycetes</taxon>
        <taxon>Kitasatosporales</taxon>
        <taxon>Streptomycetaceae</taxon>
        <taxon>Kitasatospora</taxon>
    </lineage>
</organism>
<sequence>MPDTTTVSESTSATPAFPMARTCPYALPEGYTDLRGKEAPLQRVTLFDGTGAWVVSGHAEARKLLADSRLSSDKLNPGFPAISVAEKAHRPFRTITELDPPEHDTHRRMLIPAFTARRIQEMRPLVQKIVDDCLDAIIEKGPSVDLVAEFAVHVPSMVICHLLDIPYEDHEFFQAMTRKITQERGTLDEAGIKQVLGETWGYLDRRVTELENEPEQGLLSLLATERVASGTLEHHDLVAMALVLLVAAQETTSSTLGSGIVTLLEHPGQLARLQADPALWPNAVEELLRFTSVADMGTRRAAKEDIEIGGVVIRAGEGVIIPNLLVNRDPKVFADPDTFDVGRSARTHLAFGHGVHNCIGQNMSRLVLEVGFQSLFTRLPGLRLAVAAEELEMSPAGGVQTLTALPVAW</sequence>
<gene>
    <name evidence="3" type="ORF">GCM10009760_60140</name>
</gene>
<dbReference type="EMBL" id="BAAANT010000062">
    <property type="protein sequence ID" value="GAA2157746.1"/>
    <property type="molecule type" value="Genomic_DNA"/>
</dbReference>
<dbReference type="PRINTS" id="PR00359">
    <property type="entry name" value="BP450"/>
</dbReference>
<dbReference type="PROSITE" id="PS00086">
    <property type="entry name" value="CYTOCHROME_P450"/>
    <property type="match status" value="1"/>
</dbReference>
<dbReference type="Gene3D" id="1.10.630.10">
    <property type="entry name" value="Cytochrome P450"/>
    <property type="match status" value="1"/>
</dbReference>
<dbReference type="CDD" id="cd11030">
    <property type="entry name" value="CYP105-like"/>
    <property type="match status" value="1"/>
</dbReference>
<evidence type="ECO:0000313" key="3">
    <source>
        <dbReference type="EMBL" id="GAA2157746.1"/>
    </source>
</evidence>
<evidence type="ECO:0000256" key="1">
    <source>
        <dbReference type="ARBA" id="ARBA00010617"/>
    </source>
</evidence>
<dbReference type="Pfam" id="PF00067">
    <property type="entry name" value="p450"/>
    <property type="match status" value="2"/>
</dbReference>
<keyword evidence="4" id="KW-1185">Reference proteome</keyword>
<evidence type="ECO:0000256" key="2">
    <source>
        <dbReference type="RuleBase" id="RU000461"/>
    </source>
</evidence>
<dbReference type="Proteomes" id="UP001422759">
    <property type="component" value="Unassembled WGS sequence"/>
</dbReference>
<protein>
    <submittedName>
        <fullName evidence="3">Cytochrome P450</fullName>
    </submittedName>
</protein>
<evidence type="ECO:0000313" key="4">
    <source>
        <dbReference type="Proteomes" id="UP001422759"/>
    </source>
</evidence>
<comment type="similarity">
    <text evidence="1 2">Belongs to the cytochrome P450 family.</text>
</comment>
<dbReference type="PANTHER" id="PTHR46696">
    <property type="entry name" value="P450, PUTATIVE (EUROFUNG)-RELATED"/>
    <property type="match status" value="1"/>
</dbReference>
<keyword evidence="2" id="KW-0503">Monooxygenase</keyword>
<dbReference type="InterPro" id="IPR001128">
    <property type="entry name" value="Cyt_P450"/>
</dbReference>
<reference evidence="4" key="1">
    <citation type="journal article" date="2019" name="Int. J. Syst. Evol. Microbiol.">
        <title>The Global Catalogue of Microorganisms (GCM) 10K type strain sequencing project: providing services to taxonomists for standard genome sequencing and annotation.</title>
        <authorList>
            <consortium name="The Broad Institute Genomics Platform"/>
            <consortium name="The Broad Institute Genome Sequencing Center for Infectious Disease"/>
            <person name="Wu L."/>
            <person name="Ma J."/>
        </authorList>
    </citation>
    <scope>NUCLEOTIDE SEQUENCE [LARGE SCALE GENOMIC DNA]</scope>
    <source>
        <strain evidence="4">JCM 14560</strain>
    </source>
</reference>
<dbReference type="InterPro" id="IPR002397">
    <property type="entry name" value="Cyt_P450_B"/>
</dbReference>
<dbReference type="PRINTS" id="PR00385">
    <property type="entry name" value="P450"/>
</dbReference>
<accession>A0ABP5M317</accession>
<dbReference type="PANTHER" id="PTHR46696:SF1">
    <property type="entry name" value="CYTOCHROME P450 YJIB-RELATED"/>
    <property type="match status" value="1"/>
</dbReference>
<keyword evidence="2" id="KW-0408">Iron</keyword>